<dbReference type="InterPro" id="IPR006626">
    <property type="entry name" value="PbH1"/>
</dbReference>
<feature type="chain" id="PRO_5026821546" evidence="5">
    <location>
        <begin position="28"/>
        <end position="723"/>
    </location>
</feature>
<dbReference type="GO" id="GO:0005576">
    <property type="term" value="C:extracellular region"/>
    <property type="evidence" value="ECO:0007669"/>
    <property type="project" value="UniProtKB-SubCell"/>
</dbReference>
<dbReference type="InterPro" id="IPR039448">
    <property type="entry name" value="Beta_helix"/>
</dbReference>
<feature type="signal peptide" evidence="5">
    <location>
        <begin position="1"/>
        <end position="27"/>
    </location>
</feature>
<keyword evidence="3 5" id="KW-0732">Signal</keyword>
<dbReference type="AlphaFoldDB" id="A0A6N7PYF7"/>
<dbReference type="SMART" id="SM00710">
    <property type="entry name" value="PbH1"/>
    <property type="match status" value="8"/>
</dbReference>
<feature type="region of interest" description="Disordered" evidence="4">
    <location>
        <begin position="108"/>
        <end position="151"/>
    </location>
</feature>
<evidence type="ECO:0000256" key="5">
    <source>
        <dbReference type="SAM" id="SignalP"/>
    </source>
</evidence>
<evidence type="ECO:0000256" key="2">
    <source>
        <dbReference type="ARBA" id="ARBA00022525"/>
    </source>
</evidence>
<dbReference type="SUPFAM" id="SSF51126">
    <property type="entry name" value="Pectin lyase-like"/>
    <property type="match status" value="1"/>
</dbReference>
<dbReference type="Gene3D" id="2.160.20.10">
    <property type="entry name" value="Single-stranded right-handed beta-helix, Pectin lyase-like"/>
    <property type="match status" value="1"/>
</dbReference>
<proteinExistence type="predicted"/>
<comment type="caution">
    <text evidence="8">The sequence shown here is derived from an EMBL/GenBank/DDBJ whole genome shotgun (WGS) entry which is preliminary data.</text>
</comment>
<evidence type="ECO:0000256" key="3">
    <source>
        <dbReference type="ARBA" id="ARBA00022729"/>
    </source>
</evidence>
<dbReference type="EMBL" id="WJIE01000005">
    <property type="protein sequence ID" value="MRG93771.1"/>
    <property type="molecule type" value="Genomic_DNA"/>
</dbReference>
<comment type="subcellular location">
    <subcellularLocation>
        <location evidence="1">Secreted</location>
    </subcellularLocation>
</comment>
<keyword evidence="9" id="KW-1185">Reference proteome</keyword>
<dbReference type="RefSeq" id="WP_153820627.1">
    <property type="nucleotide sequence ID" value="NZ_WJIE01000005.1"/>
</dbReference>
<dbReference type="Pfam" id="PF13229">
    <property type="entry name" value="Beta_helix"/>
    <property type="match status" value="1"/>
</dbReference>
<evidence type="ECO:0000313" key="9">
    <source>
        <dbReference type="Proteomes" id="UP000440224"/>
    </source>
</evidence>
<keyword evidence="2" id="KW-0964">Secreted</keyword>
<evidence type="ECO:0000259" key="7">
    <source>
        <dbReference type="Pfam" id="PF13229"/>
    </source>
</evidence>
<evidence type="ECO:0000259" key="6">
    <source>
        <dbReference type="Pfam" id="PF07602"/>
    </source>
</evidence>
<dbReference type="Pfam" id="PF07602">
    <property type="entry name" value="DUF1565"/>
    <property type="match status" value="1"/>
</dbReference>
<dbReference type="Proteomes" id="UP000440224">
    <property type="component" value="Unassembled WGS sequence"/>
</dbReference>
<protein>
    <submittedName>
        <fullName evidence="8">DUF1565 domain-containing protein</fullName>
    </submittedName>
</protein>
<organism evidence="8 9">
    <name type="scientific">Polyangium spumosum</name>
    <dbReference type="NCBI Taxonomy" id="889282"/>
    <lineage>
        <taxon>Bacteria</taxon>
        <taxon>Pseudomonadati</taxon>
        <taxon>Myxococcota</taxon>
        <taxon>Polyangia</taxon>
        <taxon>Polyangiales</taxon>
        <taxon>Polyangiaceae</taxon>
        <taxon>Polyangium</taxon>
    </lineage>
</organism>
<feature type="domain" description="Right handed beta helix" evidence="7">
    <location>
        <begin position="296"/>
        <end position="411"/>
    </location>
</feature>
<name>A0A6N7PYF7_9BACT</name>
<dbReference type="PANTHER" id="PTHR40088">
    <property type="entry name" value="PECTATE LYASE (EUROFUNG)"/>
    <property type="match status" value="1"/>
</dbReference>
<feature type="domain" description="DUF1565" evidence="6">
    <location>
        <begin position="141"/>
        <end position="180"/>
    </location>
</feature>
<dbReference type="GO" id="GO:0016837">
    <property type="term" value="F:carbon-oxygen lyase activity, acting on polysaccharides"/>
    <property type="evidence" value="ECO:0007669"/>
    <property type="project" value="TreeGrafter"/>
</dbReference>
<dbReference type="PANTHER" id="PTHR40088:SF2">
    <property type="entry name" value="SECRETED SUGAR HYDROLASE"/>
    <property type="match status" value="1"/>
</dbReference>
<feature type="region of interest" description="Disordered" evidence="4">
    <location>
        <begin position="641"/>
        <end position="690"/>
    </location>
</feature>
<dbReference type="InterPro" id="IPR012334">
    <property type="entry name" value="Pectin_lyas_fold"/>
</dbReference>
<dbReference type="InterPro" id="IPR011050">
    <property type="entry name" value="Pectin_lyase_fold/virulence"/>
</dbReference>
<evidence type="ECO:0000256" key="4">
    <source>
        <dbReference type="SAM" id="MobiDB-lite"/>
    </source>
</evidence>
<dbReference type="InterPro" id="IPR011459">
    <property type="entry name" value="DUF1565"/>
</dbReference>
<gene>
    <name evidence="8" type="ORF">GF068_17900</name>
</gene>
<dbReference type="OrthoDB" id="5480655at2"/>
<feature type="compositionally biased region" description="Gly residues" evidence="4">
    <location>
        <begin position="652"/>
        <end position="682"/>
    </location>
</feature>
<evidence type="ECO:0000313" key="8">
    <source>
        <dbReference type="EMBL" id="MRG93771.1"/>
    </source>
</evidence>
<accession>A0A6N7PYF7</accession>
<evidence type="ECO:0000256" key="1">
    <source>
        <dbReference type="ARBA" id="ARBA00004613"/>
    </source>
</evidence>
<reference evidence="8 9" key="1">
    <citation type="submission" date="2019-10" db="EMBL/GenBank/DDBJ databases">
        <title>A soil myxobacterium in the family Polyangiaceae.</title>
        <authorList>
            <person name="Li Y."/>
            <person name="Wang J."/>
        </authorList>
    </citation>
    <scope>NUCLEOTIDE SEQUENCE [LARGE SCALE GENOMIC DNA]</scope>
    <source>
        <strain evidence="8 9">DSM 14734</strain>
    </source>
</reference>
<dbReference type="InterPro" id="IPR052052">
    <property type="entry name" value="Polysaccharide_Lyase_9"/>
</dbReference>
<sequence>MLRYPQGPILVSSLFLLIATAAGAARAADTSTLGNLTLRPTIHAVGVTAAVTGDDDGDATVKLAFRKVGEASFTTGHPLLRTPGPRRGSALFLEPATEYEVRVTLDDPDNAAPQETTGTIRTRDDAPPPQGSKHLYVDAKNGSDGGDGSEASPFKTINAAASAAGPGTVVHVAAGVYRETVTVNGSHGGDAGAPVWFVAEPGAILDGSDPALEDGSVFQSEGDGIHSAPFSGACQYVAVDDTRLYDYSSLADLQSGAAGLAGGFYVDAAANRIYVKLPDGGSPAGHTMHVAVRNVGFLLDTVSDVVIEGFEIRYLGADAEGAGIDVRDTARAWVRKNHIHHMNAGVRVRRPLAAENVIEDNIVRDTSIWSWPWSSVKGHTPEASAISITGGGGNIVRRNQLTGTFNGVYIGVFGDASEAIAPETDVYDNVLVEHGDDGLEPEGACVNVRLWNNHMRGVLNGVSLAPIDVGPLFVVRNVIDGFKEHALKVNNGSQGFMLVYHTTSRPAAGLEGAQAIAPTIPFANLITRNNIWASHRYVIESSVTPSGPVDLDWDNLYTDILDGAPRFVKWIDVKYANIAELSASGTIEGHGFQVEPEYEDAEGGDFTPVEGSGLVDVGVVIEGINDRFVVGAAPDLGAFERGGVGPLPDGGLPDGGSGASSSGAGGDGPGGNGAGGDGAGGGAEEDAGCGCRLGDGAAPGIGLYAFAALAWGLSRRRRRGARE</sequence>